<dbReference type="AlphaFoldDB" id="A0A074ZMH7"/>
<reference evidence="2 3" key="1">
    <citation type="submission" date="2013-11" db="EMBL/GenBank/DDBJ databases">
        <title>Opisthorchis viverrini - life in the bile duct.</title>
        <authorList>
            <person name="Young N.D."/>
            <person name="Nagarajan N."/>
            <person name="Lin S.J."/>
            <person name="Korhonen P.K."/>
            <person name="Jex A.R."/>
            <person name="Hall R.S."/>
            <person name="Safavi-Hemami H."/>
            <person name="Kaewkong W."/>
            <person name="Bertrand D."/>
            <person name="Gao S."/>
            <person name="Seet Q."/>
            <person name="Wongkham S."/>
            <person name="Teh B.T."/>
            <person name="Wongkham C."/>
            <person name="Intapan P.M."/>
            <person name="Maleewong W."/>
            <person name="Yang X."/>
            <person name="Hu M."/>
            <person name="Wang Z."/>
            <person name="Hofmann A."/>
            <person name="Sternberg P.W."/>
            <person name="Tan P."/>
            <person name="Wang J."/>
            <person name="Gasser R.B."/>
        </authorList>
    </citation>
    <scope>NUCLEOTIDE SEQUENCE [LARGE SCALE GENOMIC DNA]</scope>
</reference>
<evidence type="ECO:0000313" key="3">
    <source>
        <dbReference type="Proteomes" id="UP000054324"/>
    </source>
</evidence>
<accession>A0A074ZMH7</accession>
<feature type="region of interest" description="Disordered" evidence="1">
    <location>
        <begin position="102"/>
        <end position="128"/>
    </location>
</feature>
<protein>
    <submittedName>
        <fullName evidence="2">Uncharacterized protein</fullName>
    </submittedName>
</protein>
<evidence type="ECO:0000313" key="2">
    <source>
        <dbReference type="EMBL" id="KER28291.1"/>
    </source>
</evidence>
<dbReference type="KEGG" id="ovi:T265_04825"/>
<evidence type="ECO:0000256" key="1">
    <source>
        <dbReference type="SAM" id="MobiDB-lite"/>
    </source>
</evidence>
<name>A0A074ZMH7_OPIVI</name>
<sequence>MKLISFDRVSHCTYLGRLPLSSNACHNQWSTIEGWDNARLTKSRQGNSRGGDRVGTTNLPVGMKLISFDRVSHCTYLGRLPLSSNACHNQWSTIEGWDNARLTKSRQGNSRGGDRVGTTNLPVGKIAP</sequence>
<dbReference type="CTD" id="20319007"/>
<dbReference type="RefSeq" id="XP_009167935.1">
    <property type="nucleotide sequence ID" value="XM_009169671.1"/>
</dbReference>
<proteinExistence type="predicted"/>
<gene>
    <name evidence="2" type="ORF">T265_04825</name>
</gene>
<dbReference type="Proteomes" id="UP000054324">
    <property type="component" value="Unassembled WGS sequence"/>
</dbReference>
<dbReference type="EMBL" id="KL596702">
    <property type="protein sequence ID" value="KER28291.1"/>
    <property type="molecule type" value="Genomic_DNA"/>
</dbReference>
<keyword evidence="3" id="KW-1185">Reference proteome</keyword>
<organism evidence="2 3">
    <name type="scientific">Opisthorchis viverrini</name>
    <name type="common">Southeast Asian liver fluke</name>
    <dbReference type="NCBI Taxonomy" id="6198"/>
    <lineage>
        <taxon>Eukaryota</taxon>
        <taxon>Metazoa</taxon>
        <taxon>Spiralia</taxon>
        <taxon>Lophotrochozoa</taxon>
        <taxon>Platyhelminthes</taxon>
        <taxon>Trematoda</taxon>
        <taxon>Digenea</taxon>
        <taxon>Opisthorchiida</taxon>
        <taxon>Opisthorchiata</taxon>
        <taxon>Opisthorchiidae</taxon>
        <taxon>Opisthorchis</taxon>
    </lineage>
</organism>
<dbReference type="GeneID" id="20319007"/>